<name>A0A1M5X3I6_9CLOT</name>
<dbReference type="InterPro" id="IPR018365">
    <property type="entry name" value="Cell_cycle_FtsW-rel_CS"/>
</dbReference>
<reference evidence="12 13" key="1">
    <citation type="submission" date="2016-11" db="EMBL/GenBank/DDBJ databases">
        <authorList>
            <person name="Jaros S."/>
            <person name="Januszkiewicz K."/>
            <person name="Wedrychowicz H."/>
        </authorList>
    </citation>
    <scope>NUCLEOTIDE SEQUENCE [LARGE SCALE GENOMIC DNA]</scope>
    <source>
        <strain evidence="12 13">DSM 8605</strain>
    </source>
</reference>
<keyword evidence="9 11" id="KW-0472">Membrane</keyword>
<dbReference type="Pfam" id="PF01098">
    <property type="entry name" value="FTSW_RODA_SPOVE"/>
    <property type="match status" value="1"/>
</dbReference>
<organism evidence="12 13">
    <name type="scientific">Clostridium grantii DSM 8605</name>
    <dbReference type="NCBI Taxonomy" id="1121316"/>
    <lineage>
        <taxon>Bacteria</taxon>
        <taxon>Bacillati</taxon>
        <taxon>Bacillota</taxon>
        <taxon>Clostridia</taxon>
        <taxon>Eubacteriales</taxon>
        <taxon>Clostridiaceae</taxon>
        <taxon>Clostridium</taxon>
    </lineage>
</organism>
<gene>
    <name evidence="12" type="ORF">SAMN02745207_03314</name>
</gene>
<evidence type="ECO:0000256" key="8">
    <source>
        <dbReference type="ARBA" id="ARBA00022989"/>
    </source>
</evidence>
<dbReference type="Proteomes" id="UP000184447">
    <property type="component" value="Unassembled WGS sequence"/>
</dbReference>
<evidence type="ECO:0000256" key="5">
    <source>
        <dbReference type="ARBA" id="ARBA00022692"/>
    </source>
</evidence>
<sequence length="369" mass="41014">MFEKLTINKKLRSHLDFVLITVTIIIVLFGCLNINSALKTMYYAKLQFNWLLLSLAVVYFTLLVDYKLIKNYVPIIYWTGVFLLVLNDFVLGKTTKGATAWISIGSRAIQPSEFAKLGMILMLALLLEQMEGKINEPKNFFKLVFYAFIPMSLIVIQPDMGMTMVSFFIVLGIFFIFGLDLKVIIGGFVGIIGLVLALWNSSIMPAYWKTRLTSFLTPEEFSQGATFQLQQSLIGIGSGKLFGEGYGQGVQLEGNLIPEAFTDFIFAVVAEEWGFIGTLFLLTLYGILIYRMIKIAKESGDLFGSVVAIGVVSTFVFSLIQNIGMTIGLMPVTGITLPLMSYGGSSLLSNYIGIALVLNIGMRRKKIIF</sequence>
<evidence type="ECO:0000256" key="2">
    <source>
        <dbReference type="ARBA" id="ARBA00022475"/>
    </source>
</evidence>
<dbReference type="NCBIfam" id="TIGR02210">
    <property type="entry name" value="rodA_shape"/>
    <property type="match status" value="1"/>
</dbReference>
<evidence type="ECO:0000256" key="3">
    <source>
        <dbReference type="ARBA" id="ARBA00022676"/>
    </source>
</evidence>
<dbReference type="OrthoDB" id="9812661at2"/>
<dbReference type="AlphaFoldDB" id="A0A1M5X3I6"/>
<evidence type="ECO:0000313" key="13">
    <source>
        <dbReference type="Proteomes" id="UP000184447"/>
    </source>
</evidence>
<dbReference type="GO" id="GO:0071555">
    <property type="term" value="P:cell wall organization"/>
    <property type="evidence" value="ECO:0007669"/>
    <property type="project" value="UniProtKB-KW"/>
</dbReference>
<feature type="transmembrane region" description="Helical" evidence="11">
    <location>
        <begin position="302"/>
        <end position="320"/>
    </location>
</feature>
<accession>A0A1M5X3I6</accession>
<evidence type="ECO:0000256" key="11">
    <source>
        <dbReference type="SAM" id="Phobius"/>
    </source>
</evidence>
<feature type="transmembrane region" description="Helical" evidence="11">
    <location>
        <begin position="50"/>
        <end position="69"/>
    </location>
</feature>
<dbReference type="GO" id="GO:0009252">
    <property type="term" value="P:peptidoglycan biosynthetic process"/>
    <property type="evidence" value="ECO:0007669"/>
    <property type="project" value="UniProtKB-KW"/>
</dbReference>
<keyword evidence="4" id="KW-0808">Transferase</keyword>
<feature type="transmembrane region" description="Helical" evidence="11">
    <location>
        <begin position="75"/>
        <end position="92"/>
    </location>
</feature>
<evidence type="ECO:0000256" key="10">
    <source>
        <dbReference type="ARBA" id="ARBA00023316"/>
    </source>
</evidence>
<dbReference type="InterPro" id="IPR011923">
    <property type="entry name" value="RodA/MrdB"/>
</dbReference>
<keyword evidence="3" id="KW-0328">Glycosyltransferase</keyword>
<dbReference type="GO" id="GO:0015648">
    <property type="term" value="F:lipid-linked peptidoglycan transporter activity"/>
    <property type="evidence" value="ECO:0007669"/>
    <property type="project" value="TreeGrafter"/>
</dbReference>
<comment type="subcellular location">
    <subcellularLocation>
        <location evidence="1">Membrane</location>
        <topology evidence="1">Multi-pass membrane protein</topology>
    </subcellularLocation>
</comment>
<dbReference type="GO" id="GO:0005886">
    <property type="term" value="C:plasma membrane"/>
    <property type="evidence" value="ECO:0007669"/>
    <property type="project" value="TreeGrafter"/>
</dbReference>
<keyword evidence="7" id="KW-0573">Peptidoglycan synthesis</keyword>
<keyword evidence="8 11" id="KW-1133">Transmembrane helix</keyword>
<keyword evidence="10" id="KW-0961">Cell wall biogenesis/degradation</keyword>
<evidence type="ECO:0000256" key="6">
    <source>
        <dbReference type="ARBA" id="ARBA00022960"/>
    </source>
</evidence>
<dbReference type="EMBL" id="FQXM01000023">
    <property type="protein sequence ID" value="SHH94369.1"/>
    <property type="molecule type" value="Genomic_DNA"/>
</dbReference>
<evidence type="ECO:0000256" key="4">
    <source>
        <dbReference type="ARBA" id="ARBA00022679"/>
    </source>
</evidence>
<dbReference type="PROSITE" id="PS51257">
    <property type="entry name" value="PROKAR_LIPOPROTEIN"/>
    <property type="match status" value="1"/>
</dbReference>
<dbReference type="STRING" id="1121316.SAMN02745207_03314"/>
<feature type="transmembrane region" description="Helical" evidence="11">
    <location>
        <begin position="273"/>
        <end position="290"/>
    </location>
</feature>
<feature type="transmembrane region" description="Helical" evidence="11">
    <location>
        <begin position="162"/>
        <end position="181"/>
    </location>
</feature>
<evidence type="ECO:0000256" key="1">
    <source>
        <dbReference type="ARBA" id="ARBA00004141"/>
    </source>
</evidence>
<evidence type="ECO:0000256" key="7">
    <source>
        <dbReference type="ARBA" id="ARBA00022984"/>
    </source>
</evidence>
<evidence type="ECO:0000256" key="9">
    <source>
        <dbReference type="ARBA" id="ARBA00023136"/>
    </source>
</evidence>
<dbReference type="PANTHER" id="PTHR30474:SF1">
    <property type="entry name" value="PEPTIDOGLYCAN GLYCOSYLTRANSFERASE MRDB"/>
    <property type="match status" value="1"/>
</dbReference>
<protein>
    <submittedName>
        <fullName evidence="12">Rod shape determining protein RodA</fullName>
    </submittedName>
</protein>
<dbReference type="GO" id="GO:0016757">
    <property type="term" value="F:glycosyltransferase activity"/>
    <property type="evidence" value="ECO:0007669"/>
    <property type="project" value="UniProtKB-KW"/>
</dbReference>
<dbReference type="GO" id="GO:0032153">
    <property type="term" value="C:cell division site"/>
    <property type="evidence" value="ECO:0007669"/>
    <property type="project" value="TreeGrafter"/>
</dbReference>
<dbReference type="InterPro" id="IPR001182">
    <property type="entry name" value="FtsW/RodA"/>
</dbReference>
<feature type="transmembrane region" description="Helical" evidence="11">
    <location>
        <begin position="188"/>
        <end position="208"/>
    </location>
</feature>
<feature type="transmembrane region" description="Helical" evidence="11">
    <location>
        <begin position="17"/>
        <end position="38"/>
    </location>
</feature>
<keyword evidence="13" id="KW-1185">Reference proteome</keyword>
<keyword evidence="5 11" id="KW-0812">Transmembrane</keyword>
<dbReference type="PROSITE" id="PS00428">
    <property type="entry name" value="FTSW_RODA_SPOVE"/>
    <property type="match status" value="1"/>
</dbReference>
<keyword evidence="2" id="KW-1003">Cell membrane</keyword>
<evidence type="ECO:0000313" key="12">
    <source>
        <dbReference type="EMBL" id="SHH94369.1"/>
    </source>
</evidence>
<proteinExistence type="predicted"/>
<dbReference type="GO" id="GO:0008360">
    <property type="term" value="P:regulation of cell shape"/>
    <property type="evidence" value="ECO:0007669"/>
    <property type="project" value="UniProtKB-KW"/>
</dbReference>
<dbReference type="GO" id="GO:0051301">
    <property type="term" value="P:cell division"/>
    <property type="evidence" value="ECO:0007669"/>
    <property type="project" value="InterPro"/>
</dbReference>
<dbReference type="PANTHER" id="PTHR30474">
    <property type="entry name" value="CELL CYCLE PROTEIN"/>
    <property type="match status" value="1"/>
</dbReference>
<dbReference type="RefSeq" id="WP_073339690.1">
    <property type="nucleotide sequence ID" value="NZ_FQXM01000023.1"/>
</dbReference>
<feature type="transmembrane region" description="Helical" evidence="11">
    <location>
        <begin position="340"/>
        <end position="361"/>
    </location>
</feature>
<feature type="transmembrane region" description="Helical" evidence="11">
    <location>
        <begin position="139"/>
        <end position="156"/>
    </location>
</feature>
<keyword evidence="6" id="KW-0133">Cell shape</keyword>